<reference evidence="1" key="2">
    <citation type="submission" date="2015-07" db="EMBL/GenBank/DDBJ databases">
        <authorList>
            <person name="Noorani M."/>
        </authorList>
    </citation>
    <scope>NUCLEOTIDE SEQUENCE</scope>
    <source>
        <strain evidence="1">Yugu1</strain>
    </source>
</reference>
<keyword evidence="3" id="KW-1185">Reference proteome</keyword>
<dbReference type="Gramene" id="KQL29541">
    <property type="protein sequence ID" value="KQL29541"/>
    <property type="gene ID" value="SETIT_018840mg"/>
</dbReference>
<sequence>MVSMSARGRSDSKRIDLNKRKRFQAHSWKMTTSSYTAFHPTMKLTQSSGRHSHGCRPPVGASAVALSPIITGALASPPGKQMLLVRQVPPALP</sequence>
<name>K3YX44_SETIT</name>
<dbReference type="HOGENOM" id="CLU_2403729_0_0_1"/>
<organism evidence="2 3">
    <name type="scientific">Setaria italica</name>
    <name type="common">Foxtail millet</name>
    <name type="synonym">Panicum italicum</name>
    <dbReference type="NCBI Taxonomy" id="4555"/>
    <lineage>
        <taxon>Eukaryota</taxon>
        <taxon>Viridiplantae</taxon>
        <taxon>Streptophyta</taxon>
        <taxon>Embryophyta</taxon>
        <taxon>Tracheophyta</taxon>
        <taxon>Spermatophyta</taxon>
        <taxon>Magnoliopsida</taxon>
        <taxon>Liliopsida</taxon>
        <taxon>Poales</taxon>
        <taxon>Poaceae</taxon>
        <taxon>PACMAD clade</taxon>
        <taxon>Panicoideae</taxon>
        <taxon>Panicodae</taxon>
        <taxon>Paniceae</taxon>
        <taxon>Cenchrinae</taxon>
        <taxon>Setaria</taxon>
    </lineage>
</organism>
<evidence type="ECO:0000313" key="3">
    <source>
        <dbReference type="Proteomes" id="UP000004995"/>
    </source>
</evidence>
<accession>K3YX44</accession>
<dbReference type="EMBL" id="CM003528">
    <property type="protein sequence ID" value="RCV06297.1"/>
    <property type="molecule type" value="Genomic_DNA"/>
</dbReference>
<evidence type="ECO:0000313" key="1">
    <source>
        <dbReference type="EMBL" id="RCV06297.1"/>
    </source>
</evidence>
<reference evidence="2" key="3">
    <citation type="submission" date="2018-08" db="UniProtKB">
        <authorList>
            <consortium name="EnsemblPlants"/>
        </authorList>
    </citation>
    <scope>IDENTIFICATION</scope>
    <source>
        <strain evidence="2">Yugu1</strain>
    </source>
</reference>
<gene>
    <name evidence="1" type="ORF">SETIT_1G151700v2</name>
</gene>
<reference evidence="1 3" key="1">
    <citation type="journal article" date="2012" name="Nat. Biotechnol.">
        <title>Reference genome sequence of the model plant Setaria.</title>
        <authorList>
            <person name="Bennetzen J.L."/>
            <person name="Schmutz J."/>
            <person name="Wang H."/>
            <person name="Percifield R."/>
            <person name="Hawkins J."/>
            <person name="Pontaroli A.C."/>
            <person name="Estep M."/>
            <person name="Feng L."/>
            <person name="Vaughn J.N."/>
            <person name="Grimwood J."/>
            <person name="Jenkins J."/>
            <person name="Barry K."/>
            <person name="Lindquist E."/>
            <person name="Hellsten U."/>
            <person name="Deshpande S."/>
            <person name="Wang X."/>
            <person name="Wu X."/>
            <person name="Mitros T."/>
            <person name="Triplett J."/>
            <person name="Yang X."/>
            <person name="Ye C.Y."/>
            <person name="Mauro-Herrera M."/>
            <person name="Wang L."/>
            <person name="Li P."/>
            <person name="Sharma M."/>
            <person name="Sharma R."/>
            <person name="Ronald P.C."/>
            <person name="Panaud O."/>
            <person name="Kellogg E.A."/>
            <person name="Brutnell T.P."/>
            <person name="Doust A.N."/>
            <person name="Tuskan G.A."/>
            <person name="Rokhsar D."/>
            <person name="Devos K.M."/>
        </authorList>
    </citation>
    <scope>NUCLEOTIDE SEQUENCE [LARGE SCALE GENOMIC DNA]</scope>
    <source>
        <strain evidence="3">cv. Yugu1</strain>
        <strain evidence="1">Yugu1</strain>
    </source>
</reference>
<dbReference type="EMBL" id="AGNK02000290">
    <property type="status" value="NOT_ANNOTATED_CDS"/>
    <property type="molecule type" value="Genomic_DNA"/>
</dbReference>
<protein>
    <submittedName>
        <fullName evidence="1 2">Uncharacterized protein</fullName>
    </submittedName>
</protein>
<dbReference type="Proteomes" id="UP000004995">
    <property type="component" value="Unassembled WGS sequence"/>
</dbReference>
<evidence type="ECO:0000313" key="2">
    <source>
        <dbReference type="EnsemblPlants" id="KQL29541"/>
    </source>
</evidence>
<dbReference type="OMA" id="GRHSHGC"/>
<dbReference type="AlphaFoldDB" id="K3YX44"/>
<dbReference type="EnsemblPlants" id="KQL29541">
    <property type="protein sequence ID" value="KQL29541"/>
    <property type="gene ID" value="SETIT_018840mg"/>
</dbReference>
<proteinExistence type="predicted"/>